<evidence type="ECO:0000313" key="2">
    <source>
        <dbReference type="EMBL" id="KAK4265602.1"/>
    </source>
</evidence>
<proteinExistence type="predicted"/>
<name>A0AAE1J821_9FABA</name>
<dbReference type="PANTHER" id="PTHR13318:SF101">
    <property type="entry name" value="F-BOX_LRR PROTEIN"/>
    <property type="match status" value="1"/>
</dbReference>
<accession>A0AAE1J821</accession>
<comment type="caution">
    <text evidence="2">The sequence shown here is derived from an EMBL/GenBank/DDBJ whole genome shotgun (WGS) entry which is preliminary data.</text>
</comment>
<evidence type="ECO:0000256" key="1">
    <source>
        <dbReference type="SAM" id="MobiDB-lite"/>
    </source>
</evidence>
<keyword evidence="3" id="KW-1185">Reference proteome</keyword>
<feature type="compositionally biased region" description="Low complexity" evidence="1">
    <location>
        <begin position="1"/>
        <end position="17"/>
    </location>
</feature>
<gene>
    <name evidence="2" type="ORF">QN277_026631</name>
</gene>
<feature type="region of interest" description="Disordered" evidence="1">
    <location>
        <begin position="247"/>
        <end position="272"/>
    </location>
</feature>
<feature type="region of interest" description="Disordered" evidence="1">
    <location>
        <begin position="1"/>
        <end position="57"/>
    </location>
</feature>
<dbReference type="GO" id="GO:0031146">
    <property type="term" value="P:SCF-dependent proteasomal ubiquitin-dependent protein catabolic process"/>
    <property type="evidence" value="ECO:0007669"/>
    <property type="project" value="TreeGrafter"/>
</dbReference>
<dbReference type="InterPro" id="IPR032675">
    <property type="entry name" value="LRR_dom_sf"/>
</dbReference>
<dbReference type="SUPFAM" id="SSF52047">
    <property type="entry name" value="RNI-like"/>
    <property type="match status" value="1"/>
</dbReference>
<dbReference type="GO" id="GO:0019005">
    <property type="term" value="C:SCF ubiquitin ligase complex"/>
    <property type="evidence" value="ECO:0007669"/>
    <property type="project" value="TreeGrafter"/>
</dbReference>
<dbReference type="InterPro" id="IPR006553">
    <property type="entry name" value="Leu-rich_rpt_Cys-con_subtyp"/>
</dbReference>
<dbReference type="AlphaFoldDB" id="A0AAE1J821"/>
<dbReference type="PANTHER" id="PTHR13318">
    <property type="entry name" value="PARTNER OF PAIRED, ISOFORM B-RELATED"/>
    <property type="match status" value="1"/>
</dbReference>
<dbReference type="SMART" id="SM00367">
    <property type="entry name" value="LRR_CC"/>
    <property type="match status" value="7"/>
</dbReference>
<sequence length="823" mass="91053">MPSPSSSSFDSPKSDSPPASPITGLTFSSLAQSSRAASGSDFDFDGFLTTESPPSLLNEDWFSVSVDRETAAESGAPSVGGLSDQLMGFNLGSTGVKDLGADEKVEKVTNLKRPHLEISENASFTVQDRSRTDSPSLGSKEEKAILFDCSERRGSDGPKLFYNLESEKKLIEKALASMIHEDDKTVKYGPDEENSSAKRIRKECRENEECRKYESLPFDLNLDLNSDLNLDLSLGLGNEAHNIDFSGYMNEGPSRDDNGDVGQGRYSREEKGKGALDNGVLIPNDYHEFIPGLESEWLNLNHNQQNFDASHIHHNAAFHQEEQQWRSSYIRRRKEALRADFRDIAKSNASRFAHYTPVQEDSHASPEANVEKEIEAASDPFSTAIKSIRSRGMKSINWVPRSNQEQICARVSAPSLQELCLNSLAKHADAIVSLENVPDALKHRLSQLVCDSRKMNSTFLELLLTGSPTEVRLSDCSWMTEEQFVKVFQSCDTTKVVVLQLDQCGRCTSDYVLLDTLAQSPKQLPRLTSLSLRGACRLTDRGLCSLVPCVPALRSINLSQCSLLTSACVHALADSLGSLLKELYLDECLNIDAALIGPQLQKLEHLEVLSVAGIPTVSDDFIVNFVVDRGHNLKELVLRDCEKLTDSSVKFIAEFCPGLCSLDLMNLCKLTDSSVRNLANGCRALHTLRLCRNPFSDDAIAAFLETAGMYLEELSLNNVKKVGYHTSLSLASRAKKLHTLDLSWCRNFTDDHLGLIVDSCLSLRHLKIFGCTQITEAFMLGHSNREVKIIGCKLSPLLQHVKVDDPERNGALRYSPATDAIYM</sequence>
<protein>
    <submittedName>
        <fullName evidence="2">Uncharacterized protein</fullName>
    </submittedName>
</protein>
<evidence type="ECO:0000313" key="3">
    <source>
        <dbReference type="Proteomes" id="UP001293593"/>
    </source>
</evidence>
<organism evidence="2 3">
    <name type="scientific">Acacia crassicarpa</name>
    <name type="common">northern wattle</name>
    <dbReference type="NCBI Taxonomy" id="499986"/>
    <lineage>
        <taxon>Eukaryota</taxon>
        <taxon>Viridiplantae</taxon>
        <taxon>Streptophyta</taxon>
        <taxon>Embryophyta</taxon>
        <taxon>Tracheophyta</taxon>
        <taxon>Spermatophyta</taxon>
        <taxon>Magnoliopsida</taxon>
        <taxon>eudicotyledons</taxon>
        <taxon>Gunneridae</taxon>
        <taxon>Pentapetalae</taxon>
        <taxon>rosids</taxon>
        <taxon>fabids</taxon>
        <taxon>Fabales</taxon>
        <taxon>Fabaceae</taxon>
        <taxon>Caesalpinioideae</taxon>
        <taxon>mimosoid clade</taxon>
        <taxon>Acacieae</taxon>
        <taxon>Acacia</taxon>
    </lineage>
</organism>
<dbReference type="EMBL" id="JAWXYG010000008">
    <property type="protein sequence ID" value="KAK4265602.1"/>
    <property type="molecule type" value="Genomic_DNA"/>
</dbReference>
<dbReference type="Gene3D" id="3.80.10.10">
    <property type="entry name" value="Ribonuclease Inhibitor"/>
    <property type="match status" value="3"/>
</dbReference>
<reference evidence="2" key="1">
    <citation type="submission" date="2023-10" db="EMBL/GenBank/DDBJ databases">
        <title>Chromosome-level genome of the transformable northern wattle, Acacia crassicarpa.</title>
        <authorList>
            <person name="Massaro I."/>
            <person name="Sinha N.R."/>
            <person name="Poethig S."/>
            <person name="Leichty A.R."/>
        </authorList>
    </citation>
    <scope>NUCLEOTIDE SEQUENCE</scope>
    <source>
        <strain evidence="2">Acra3RX</strain>
        <tissue evidence="2">Leaf</tissue>
    </source>
</reference>
<feature type="compositionally biased region" description="Polar residues" evidence="1">
    <location>
        <begin position="23"/>
        <end position="37"/>
    </location>
</feature>
<dbReference type="Proteomes" id="UP001293593">
    <property type="component" value="Unassembled WGS sequence"/>
</dbReference>